<evidence type="ECO:0000313" key="2">
    <source>
        <dbReference type="EMBL" id="SDB76282.1"/>
    </source>
</evidence>
<dbReference type="RefSeq" id="WP_074557110.1">
    <property type="nucleotide sequence ID" value="NZ_FMYE01000007.1"/>
</dbReference>
<feature type="region of interest" description="Disordered" evidence="1">
    <location>
        <begin position="13"/>
        <end position="42"/>
    </location>
</feature>
<evidence type="ECO:0000256" key="1">
    <source>
        <dbReference type="SAM" id="MobiDB-lite"/>
    </source>
</evidence>
<evidence type="ECO:0000313" key="3">
    <source>
        <dbReference type="Proteomes" id="UP000183670"/>
    </source>
</evidence>
<sequence>MGLLDFIFGKKNDAKTSVSQSRPAAKPQPTASRPATSTTSAPKTTELSIASFVFESNQHQRYENGNPVQGLQECPRTIKVEKNVNGCSGYQLKNGDGYIVRMINGDTGQPQISAKPMRVIKSTVTEVILRGYMVSAQTPFGFQDFDMSDYGLTVSLEDGKVVKCVLHMYDRNADIEYRKVLTKAFSQSSNKASAKKELTEVELYVAQALTQLDAGNDGDAVYHPLYKAWRSFHNNPDQLKKIINAGSFGKGMMIFLSYGTVTDIDDKQQLASIAYLFLSLAIQNTQNDANLILTRLLVMLNNREVFEYTVSSVVNKDDGTMFMNMTPFKARDAMFKMEYADLSKDSHLLSIDIFAQTYQDLRSKIQSGFFGQNKTELSIITEGINLHKEVTEYLVNKILEENDIDF</sequence>
<accession>A0A1G6G2T5</accession>
<dbReference type="AlphaFoldDB" id="A0A1G6G2T5"/>
<feature type="compositionally biased region" description="Low complexity" evidence="1">
    <location>
        <begin position="29"/>
        <end position="42"/>
    </location>
</feature>
<name>A0A1G6G2T5_BACOV</name>
<protein>
    <submittedName>
        <fullName evidence="2">Uncharacterized protein</fullName>
    </submittedName>
</protein>
<organism evidence="2 3">
    <name type="scientific">Bacteroides ovatus</name>
    <dbReference type="NCBI Taxonomy" id="28116"/>
    <lineage>
        <taxon>Bacteria</taxon>
        <taxon>Pseudomonadati</taxon>
        <taxon>Bacteroidota</taxon>
        <taxon>Bacteroidia</taxon>
        <taxon>Bacteroidales</taxon>
        <taxon>Bacteroidaceae</taxon>
        <taxon>Bacteroides</taxon>
    </lineage>
</organism>
<gene>
    <name evidence="2" type="ORF">SAMN05192581_1007106</name>
</gene>
<proteinExistence type="predicted"/>
<reference evidence="2 3" key="1">
    <citation type="submission" date="2016-10" db="EMBL/GenBank/DDBJ databases">
        <authorList>
            <person name="de Groot N.N."/>
        </authorList>
    </citation>
    <scope>NUCLEOTIDE SEQUENCE [LARGE SCALE GENOMIC DNA]</scope>
    <source>
        <strain evidence="2 3">NLAE-zl-C500</strain>
    </source>
</reference>
<dbReference type="Proteomes" id="UP000183670">
    <property type="component" value="Unassembled WGS sequence"/>
</dbReference>
<dbReference type="EMBL" id="FMYE01000007">
    <property type="protein sequence ID" value="SDB76282.1"/>
    <property type="molecule type" value="Genomic_DNA"/>
</dbReference>